<dbReference type="RefSeq" id="WP_160096772.1">
    <property type="nucleotide sequence ID" value="NZ_FWXV01000005.1"/>
</dbReference>
<dbReference type="EMBL" id="FWXV01000005">
    <property type="protein sequence ID" value="SMD19304.1"/>
    <property type="molecule type" value="Genomic_DNA"/>
</dbReference>
<reference evidence="1 2" key="1">
    <citation type="submission" date="2017-04" db="EMBL/GenBank/DDBJ databases">
        <authorList>
            <person name="Afonso C.L."/>
            <person name="Miller P.J."/>
            <person name="Scott M.A."/>
            <person name="Spackman E."/>
            <person name="Goraichik I."/>
            <person name="Dimitrov K.M."/>
            <person name="Suarez D.L."/>
            <person name="Swayne D.E."/>
        </authorList>
    </citation>
    <scope>NUCLEOTIDE SEQUENCE [LARGE SCALE GENOMIC DNA]</scope>
    <source>
        <strain evidence="1 2">DSM 43828</strain>
    </source>
</reference>
<sequence length="51" mass="5840">MGMFSYVNVRQAECPTYARWATGEFDYRIDGAANSDADYIVLDSYPPSLRR</sequence>
<proteinExistence type="predicted"/>
<keyword evidence="2" id="KW-1185">Reference proteome</keyword>
<protein>
    <submittedName>
        <fullName evidence="1">Uncharacterized protein</fullName>
    </submittedName>
</protein>
<organism evidence="1 2">
    <name type="scientific">Kibdelosporangium aridum</name>
    <dbReference type="NCBI Taxonomy" id="2030"/>
    <lineage>
        <taxon>Bacteria</taxon>
        <taxon>Bacillati</taxon>
        <taxon>Actinomycetota</taxon>
        <taxon>Actinomycetes</taxon>
        <taxon>Pseudonocardiales</taxon>
        <taxon>Pseudonocardiaceae</taxon>
        <taxon>Kibdelosporangium</taxon>
    </lineage>
</organism>
<name>A0A1Y5XWT0_KIBAR</name>
<accession>A0A1Y5XWT0</accession>
<gene>
    <name evidence="1" type="ORF">SAMN05661093_06100</name>
</gene>
<dbReference type="OrthoDB" id="3693148at2"/>
<dbReference type="Proteomes" id="UP000192674">
    <property type="component" value="Unassembled WGS sequence"/>
</dbReference>
<evidence type="ECO:0000313" key="2">
    <source>
        <dbReference type="Proteomes" id="UP000192674"/>
    </source>
</evidence>
<evidence type="ECO:0000313" key="1">
    <source>
        <dbReference type="EMBL" id="SMD19304.1"/>
    </source>
</evidence>
<dbReference type="AlphaFoldDB" id="A0A1Y5XWT0"/>